<accession>A0A6J6G2Z4</accession>
<organism evidence="1">
    <name type="scientific">freshwater metagenome</name>
    <dbReference type="NCBI Taxonomy" id="449393"/>
    <lineage>
        <taxon>unclassified sequences</taxon>
        <taxon>metagenomes</taxon>
        <taxon>ecological metagenomes</taxon>
    </lineage>
</organism>
<reference evidence="1" key="1">
    <citation type="submission" date="2020-05" db="EMBL/GenBank/DDBJ databases">
        <authorList>
            <person name="Chiriac C."/>
            <person name="Salcher M."/>
            <person name="Ghai R."/>
            <person name="Kavagutti S V."/>
        </authorList>
    </citation>
    <scope>NUCLEOTIDE SEQUENCE</scope>
</reference>
<protein>
    <submittedName>
        <fullName evidence="1">Unannotated protein</fullName>
    </submittedName>
</protein>
<proteinExistence type="predicted"/>
<evidence type="ECO:0000313" key="1">
    <source>
        <dbReference type="EMBL" id="CAB4593365.1"/>
    </source>
</evidence>
<name>A0A6J6G2Z4_9ZZZZ</name>
<gene>
    <name evidence="1" type="ORF">UFOPK1722_01753</name>
</gene>
<dbReference type="AlphaFoldDB" id="A0A6J6G2Z4"/>
<sequence>MTPPSATVPVLFLISPGRLADNVSENDVLRSTPNFSAVLRHGVAPMRLLRSASLKASTPPTNCSVASRVVFTVRPSTVRLTAASRNGPLGPLIWARAMLASAGDSNG</sequence>
<dbReference type="EMBL" id="CAEZTS010000204">
    <property type="protein sequence ID" value="CAB4593365.1"/>
    <property type="molecule type" value="Genomic_DNA"/>
</dbReference>